<keyword evidence="10" id="KW-1185">Reference proteome</keyword>
<evidence type="ECO:0000256" key="7">
    <source>
        <dbReference type="RuleBase" id="RU361168"/>
    </source>
</evidence>
<comment type="similarity">
    <text evidence="2 7">Belongs to the glycosyl hydrolase 27 family.</text>
</comment>
<name>A0A9R0YTD1_TRITD</name>
<dbReference type="SUPFAM" id="SSF51445">
    <property type="entry name" value="(Trans)glycosidases"/>
    <property type="match status" value="1"/>
</dbReference>
<dbReference type="Proteomes" id="UP000324705">
    <property type="component" value="Chromosome 6B"/>
</dbReference>
<feature type="domain" description="Alpha galactosidase C-terminal" evidence="8">
    <location>
        <begin position="553"/>
        <end position="632"/>
    </location>
</feature>
<keyword evidence="4" id="KW-0732">Signal</keyword>
<keyword evidence="6 7" id="KW-0326">Glycosidase</keyword>
<proteinExistence type="inferred from homology"/>
<evidence type="ECO:0000256" key="2">
    <source>
        <dbReference type="ARBA" id="ARBA00009743"/>
    </source>
</evidence>
<evidence type="ECO:0000256" key="1">
    <source>
        <dbReference type="ARBA" id="ARBA00001255"/>
    </source>
</evidence>
<dbReference type="InterPro" id="IPR013785">
    <property type="entry name" value="Aldolase_TIM"/>
</dbReference>
<evidence type="ECO:0000313" key="9">
    <source>
        <dbReference type="EMBL" id="VAI60709.1"/>
    </source>
</evidence>
<dbReference type="GO" id="GO:0000272">
    <property type="term" value="P:polysaccharide catabolic process"/>
    <property type="evidence" value="ECO:0007669"/>
    <property type="project" value="UniProtKB-ARBA"/>
</dbReference>
<dbReference type="EMBL" id="LT934122">
    <property type="protein sequence ID" value="VAI60709.1"/>
    <property type="molecule type" value="Genomic_DNA"/>
</dbReference>
<sequence length="635" mass="70242">MAMAASPRRILRAALLVLLASSLIWSGLPRVLARQRRRLAMLPPRGWNSYDSFSWTIDEAAFLHNAQIMADKLLPHGYQYAVIDFLWYRKNANGSGEDSYGFDSIDQWGRPFPDPERFPSSAGGEGFKHVADKVHAMGLKFGIHLMNGISTQAVNASTPILDVDTGKAYVEDGRRWTARDIGLTHRTCAWMSNGFMSVNTDAGAGRAFLRSLYRQYADWGVDFVKLDCIFGTDYSPKEIMAVSETLKELERPVILSISPGTEVTPALAENITQHVDMYRITGDDWDSWKDVRPHFDVARSFADANKIGATGLQGRSWPDLDMLPFGRLTDAGVNQGPHRSTNLTFDEQLTQMLLWSMAKSPLMFGGDLRHLNDDTLDLITHPTLLKINHHTKNNMEFGYIHSERTSEPDEQSGRSDLTNNGGTVLGLSTCNDKSAGGWHSSSKDHICRSYGIQNDNASFCMSKAKLLPTSDGVTVSSEEDQAKFHLVGVDSNDGCLDASVSPMFSTCEQHSKQVPEEHTLVWELTENGQLKSSYSGLCATMKSSKEGESETTGARAWTATGDKGEIYLAFFNLDTASRKIAVRVPDLEKAAGRKLARKHLCTCTEVWSGKSRSLMKGDISEVVSSHGSILFEIQC</sequence>
<keyword evidence="5 7" id="KW-0378">Hydrolase</keyword>
<accession>A0A9R0YTD1</accession>
<gene>
    <name evidence="9" type="ORF">TRITD_6Bv1G177030</name>
</gene>
<dbReference type="SUPFAM" id="SSF51011">
    <property type="entry name" value="Glycosyl hydrolase domain"/>
    <property type="match status" value="1"/>
</dbReference>
<dbReference type="AlphaFoldDB" id="A0A9R0YTD1"/>
<dbReference type="CDD" id="cd14792">
    <property type="entry name" value="GH27"/>
    <property type="match status" value="1"/>
</dbReference>
<dbReference type="InterPro" id="IPR013780">
    <property type="entry name" value="Glyco_hydro_b"/>
</dbReference>
<reference evidence="9 10" key="1">
    <citation type="submission" date="2017-09" db="EMBL/GenBank/DDBJ databases">
        <authorList>
            <consortium name="International Durum Wheat Genome Sequencing Consortium (IDWGSC)"/>
            <person name="Milanesi L."/>
        </authorList>
    </citation>
    <scope>NUCLEOTIDE SEQUENCE [LARGE SCALE GENOMIC DNA]</scope>
    <source>
        <strain evidence="10">cv. Svevo</strain>
    </source>
</reference>
<dbReference type="Gramene" id="TRITD6Bv1G177030.4">
    <property type="protein sequence ID" value="TRITD6Bv1G177030.4"/>
    <property type="gene ID" value="TRITD6Bv1G177030"/>
</dbReference>
<comment type="catalytic activity">
    <reaction evidence="1 7">
        <text>Hydrolysis of terminal, non-reducing alpha-D-galactose residues in alpha-D-galactosides, including galactose oligosaccharides, galactomannans and galactolipids.</text>
        <dbReference type="EC" id="3.2.1.22"/>
    </reaction>
</comment>
<dbReference type="EC" id="3.2.1.22" evidence="3 7"/>
<dbReference type="PANTHER" id="PTHR11452:SF76">
    <property type="entry name" value="MELIBIASE A"/>
    <property type="match status" value="1"/>
</dbReference>
<dbReference type="Gene3D" id="3.20.20.70">
    <property type="entry name" value="Aldolase class I"/>
    <property type="match status" value="1"/>
</dbReference>
<dbReference type="PRINTS" id="PR00740">
    <property type="entry name" value="GLHYDRLASE27"/>
</dbReference>
<evidence type="ECO:0000259" key="8">
    <source>
        <dbReference type="Pfam" id="PF17801"/>
    </source>
</evidence>
<dbReference type="InterPro" id="IPR002241">
    <property type="entry name" value="Glyco_hydro_27"/>
</dbReference>
<evidence type="ECO:0000256" key="3">
    <source>
        <dbReference type="ARBA" id="ARBA00012755"/>
    </source>
</evidence>
<evidence type="ECO:0000256" key="5">
    <source>
        <dbReference type="ARBA" id="ARBA00022801"/>
    </source>
</evidence>
<dbReference type="InterPro" id="IPR041233">
    <property type="entry name" value="Melibiase_C"/>
</dbReference>
<protein>
    <recommendedName>
        <fullName evidence="3 7">Alpha-galactosidase</fullName>
        <ecNumber evidence="3 7">3.2.1.22</ecNumber>
    </recommendedName>
    <alternativeName>
        <fullName evidence="7">Melibiase</fullName>
    </alternativeName>
</protein>
<evidence type="ECO:0000256" key="4">
    <source>
        <dbReference type="ARBA" id="ARBA00022729"/>
    </source>
</evidence>
<organism evidence="9 10">
    <name type="scientific">Triticum turgidum subsp. durum</name>
    <name type="common">Durum wheat</name>
    <name type="synonym">Triticum durum</name>
    <dbReference type="NCBI Taxonomy" id="4567"/>
    <lineage>
        <taxon>Eukaryota</taxon>
        <taxon>Viridiplantae</taxon>
        <taxon>Streptophyta</taxon>
        <taxon>Embryophyta</taxon>
        <taxon>Tracheophyta</taxon>
        <taxon>Spermatophyta</taxon>
        <taxon>Magnoliopsida</taxon>
        <taxon>Liliopsida</taxon>
        <taxon>Poales</taxon>
        <taxon>Poaceae</taxon>
        <taxon>BOP clade</taxon>
        <taxon>Pooideae</taxon>
        <taxon>Triticodae</taxon>
        <taxon>Triticeae</taxon>
        <taxon>Triticinae</taxon>
        <taxon>Triticum</taxon>
    </lineage>
</organism>
<dbReference type="PANTHER" id="PTHR11452">
    <property type="entry name" value="ALPHA-GALACTOSIDASE/ALPHA-N-ACETYLGALACTOSAMINIDASE"/>
    <property type="match status" value="1"/>
</dbReference>
<dbReference type="InterPro" id="IPR017853">
    <property type="entry name" value="GH"/>
</dbReference>
<dbReference type="Pfam" id="PF16499">
    <property type="entry name" value="Melibiase_2"/>
    <property type="match status" value="1"/>
</dbReference>
<evidence type="ECO:0000256" key="6">
    <source>
        <dbReference type="ARBA" id="ARBA00023295"/>
    </source>
</evidence>
<dbReference type="Gene3D" id="2.60.40.1180">
    <property type="entry name" value="Golgi alpha-mannosidase II"/>
    <property type="match status" value="1"/>
</dbReference>
<keyword evidence="7" id="KW-1015">Disulfide bond</keyword>
<dbReference type="OMA" id="DEWISHK"/>
<evidence type="ECO:0000313" key="10">
    <source>
        <dbReference type="Proteomes" id="UP000324705"/>
    </source>
</evidence>
<dbReference type="Pfam" id="PF17801">
    <property type="entry name" value="Melibiase_C"/>
    <property type="match status" value="1"/>
</dbReference>
<dbReference type="GO" id="GO:0004557">
    <property type="term" value="F:alpha-galactosidase activity"/>
    <property type="evidence" value="ECO:0007669"/>
    <property type="project" value="UniProtKB-EC"/>
</dbReference>